<dbReference type="KEGG" id="tse:THMIRHAS_07080"/>
<protein>
    <submittedName>
        <fullName evidence="1">Uncharacterized protein</fullName>
    </submittedName>
</protein>
<dbReference type="EMBL" id="AP021889">
    <property type="protein sequence ID" value="BBP45335.1"/>
    <property type="molecule type" value="Genomic_DNA"/>
</dbReference>
<name>A0A6F8PT92_9GAMM</name>
<keyword evidence="2" id="KW-1185">Reference proteome</keyword>
<dbReference type="Proteomes" id="UP000501726">
    <property type="component" value="Chromosome"/>
</dbReference>
<proteinExistence type="predicted"/>
<reference evidence="2" key="1">
    <citation type="submission" date="2019-11" db="EMBL/GenBank/DDBJ databases">
        <title>Isolation and characterization of two novel species in the genus Thiomicrorhabdus.</title>
        <authorList>
            <person name="Mochizuki J."/>
            <person name="Kojima H."/>
            <person name="Fukui M."/>
        </authorList>
    </citation>
    <scope>NUCLEOTIDE SEQUENCE [LARGE SCALE GENOMIC DNA]</scope>
    <source>
        <strain evidence="2">aks77</strain>
    </source>
</reference>
<organism evidence="1 2">
    <name type="scientific">Thiosulfatimonas sediminis</name>
    <dbReference type="NCBI Taxonomy" id="2675054"/>
    <lineage>
        <taxon>Bacteria</taxon>
        <taxon>Pseudomonadati</taxon>
        <taxon>Pseudomonadota</taxon>
        <taxon>Gammaproteobacteria</taxon>
        <taxon>Thiotrichales</taxon>
        <taxon>Piscirickettsiaceae</taxon>
        <taxon>Thiosulfatimonas</taxon>
    </lineage>
</organism>
<dbReference type="AlphaFoldDB" id="A0A6F8PT92"/>
<gene>
    <name evidence="1" type="ORF">THMIRHAS_07080</name>
</gene>
<evidence type="ECO:0000313" key="2">
    <source>
        <dbReference type="Proteomes" id="UP000501726"/>
    </source>
</evidence>
<accession>A0A6F8PT92</accession>
<evidence type="ECO:0000313" key="1">
    <source>
        <dbReference type="EMBL" id="BBP45335.1"/>
    </source>
</evidence>
<sequence length="302" mass="33874">MFLLVSLMLVIGSAAWFTSIGKQQASSMKVESEDRNLLQLQKIKQKMLAYSILTPEIYANQSLIPGPGYFPCPDKDGDGIVDEPCGYESAIHQTFVYGRVPREITGHFFSFIDEDIDQDRFWFAVDARLVSSHGLYQFAGNQRFSNVNPDMENEVKDDSNHDVPPLLLDGKTEIVMVLFYAGNALSGQNRPSNQIDDYLEQPNEVIGQNIDFTSAGNSGTSFNDYVLSITRSEWEAAILSRASKDNNPLDGVPDFCVSLSDNSQHWFNECAYTNTANRPIYQCDETSFDNLTGQNWRALICP</sequence>